<feature type="region of interest" description="Disordered" evidence="2">
    <location>
        <begin position="71"/>
        <end position="97"/>
    </location>
</feature>
<evidence type="ECO:0000313" key="4">
    <source>
        <dbReference type="Proteomes" id="UP001392437"/>
    </source>
</evidence>
<accession>A0AAW0QTL9</accession>
<dbReference type="InterPro" id="IPR017441">
    <property type="entry name" value="Protein_kinase_ATP_BS"/>
</dbReference>
<protein>
    <recommendedName>
        <fullName evidence="5">Protein kinase domain-containing protein</fullName>
    </recommendedName>
</protein>
<keyword evidence="1" id="KW-0067">ATP-binding</keyword>
<name>A0AAW0QTL9_9PEZI</name>
<keyword evidence="4" id="KW-1185">Reference proteome</keyword>
<dbReference type="AlphaFoldDB" id="A0AAW0QTL9"/>
<sequence>MSRFSLTDNVSLYFANDLRYQSEGRIGEGAFGVVYKIKDTRAWGNYPQRLALKVPISSEFGGYDSDVEKPMSESEILDNRGQRGSAEETRAGCKKGHKRLDVPGISPEWDVSPVYYQDVGDEESSAQQTDLAYYPMPDTVFTVKKPILTSKRTVLRMCIAMAWPLAYVNGNPRIEGVQEGNYPFIITNTDLHDENLMFGDLTTDWGLEHQLVPVLKMIDVGECDLEETPGEKEWLAKTRALLDTISDHISALCYRGARLSPDDVPLDPDLESLAMVAGQNSADLRQLVAGVTDAVATRTQIWYQRKYPQLDASLESNESVRGLVRSIFFDADQPFSGVFP</sequence>
<keyword evidence="1" id="KW-0547">Nucleotide-binding</keyword>
<evidence type="ECO:0000313" key="3">
    <source>
        <dbReference type="EMBL" id="KAK8106313.1"/>
    </source>
</evidence>
<evidence type="ECO:0000256" key="2">
    <source>
        <dbReference type="SAM" id="MobiDB-lite"/>
    </source>
</evidence>
<organism evidence="3 4">
    <name type="scientific">Apiospora kogelbergensis</name>
    <dbReference type="NCBI Taxonomy" id="1337665"/>
    <lineage>
        <taxon>Eukaryota</taxon>
        <taxon>Fungi</taxon>
        <taxon>Dikarya</taxon>
        <taxon>Ascomycota</taxon>
        <taxon>Pezizomycotina</taxon>
        <taxon>Sordariomycetes</taxon>
        <taxon>Xylariomycetidae</taxon>
        <taxon>Amphisphaeriales</taxon>
        <taxon>Apiosporaceae</taxon>
        <taxon>Apiospora</taxon>
    </lineage>
</organism>
<proteinExistence type="predicted"/>
<feature type="compositionally biased region" description="Basic and acidic residues" evidence="2">
    <location>
        <begin position="71"/>
        <end position="91"/>
    </location>
</feature>
<feature type="binding site" evidence="1">
    <location>
        <position position="53"/>
    </location>
    <ligand>
        <name>ATP</name>
        <dbReference type="ChEBI" id="CHEBI:30616"/>
    </ligand>
</feature>
<reference evidence="3 4" key="1">
    <citation type="submission" date="2023-01" db="EMBL/GenBank/DDBJ databases">
        <title>Analysis of 21 Apiospora genomes using comparative genomics revels a genus with tremendous synthesis potential of carbohydrate active enzymes and secondary metabolites.</title>
        <authorList>
            <person name="Sorensen T."/>
        </authorList>
    </citation>
    <scope>NUCLEOTIDE SEQUENCE [LARGE SCALE GENOMIC DNA]</scope>
    <source>
        <strain evidence="3 4">CBS 117206</strain>
    </source>
</reference>
<gene>
    <name evidence="3" type="ORF">PG999_009672</name>
</gene>
<dbReference type="Proteomes" id="UP001392437">
    <property type="component" value="Unassembled WGS sequence"/>
</dbReference>
<dbReference type="PROSITE" id="PS00107">
    <property type="entry name" value="PROTEIN_KINASE_ATP"/>
    <property type="match status" value="1"/>
</dbReference>
<evidence type="ECO:0000256" key="1">
    <source>
        <dbReference type="PROSITE-ProRule" id="PRU10141"/>
    </source>
</evidence>
<comment type="caution">
    <text evidence="3">The sequence shown here is derived from an EMBL/GenBank/DDBJ whole genome shotgun (WGS) entry which is preliminary data.</text>
</comment>
<evidence type="ECO:0008006" key="5">
    <source>
        <dbReference type="Google" id="ProtNLM"/>
    </source>
</evidence>
<dbReference type="GO" id="GO:0005524">
    <property type="term" value="F:ATP binding"/>
    <property type="evidence" value="ECO:0007669"/>
    <property type="project" value="UniProtKB-UniRule"/>
</dbReference>
<dbReference type="EMBL" id="JAQQWP010000008">
    <property type="protein sequence ID" value="KAK8106313.1"/>
    <property type="molecule type" value="Genomic_DNA"/>
</dbReference>